<comment type="caution">
    <text evidence="2">The sequence shown here is derived from an EMBL/GenBank/DDBJ whole genome shotgun (WGS) entry which is preliminary data.</text>
</comment>
<sequence>MSHNLFVAGGSPKPEKPASDVLDTRQNVSVFHPGYKPHPLLLFLVAFPATSGGYGVPFSVVLDACQILANNEDGTLCVLGDDDDLTPPDDEKSLLPPGRYTYHVTSSFLRRESSRASIDREYGI</sequence>
<dbReference type="Proteomes" id="UP001221757">
    <property type="component" value="Unassembled WGS sequence"/>
</dbReference>
<dbReference type="EMBL" id="JARKIE010000183">
    <property type="protein sequence ID" value="KAJ7670206.1"/>
    <property type="molecule type" value="Genomic_DNA"/>
</dbReference>
<accession>A0AAD7G8G2</accession>
<gene>
    <name evidence="2" type="ORF">B0H17DRAFT_1141926</name>
</gene>
<dbReference type="AlphaFoldDB" id="A0AAD7G8G2"/>
<name>A0AAD7G8G2_MYCRO</name>
<feature type="region of interest" description="Disordered" evidence="1">
    <location>
        <begin position="1"/>
        <end position="20"/>
    </location>
</feature>
<proteinExistence type="predicted"/>
<reference evidence="2" key="1">
    <citation type="submission" date="2023-03" db="EMBL/GenBank/DDBJ databases">
        <title>Massive genome expansion in bonnet fungi (Mycena s.s.) driven by repeated elements and novel gene families across ecological guilds.</title>
        <authorList>
            <consortium name="Lawrence Berkeley National Laboratory"/>
            <person name="Harder C.B."/>
            <person name="Miyauchi S."/>
            <person name="Viragh M."/>
            <person name="Kuo A."/>
            <person name="Thoen E."/>
            <person name="Andreopoulos B."/>
            <person name="Lu D."/>
            <person name="Skrede I."/>
            <person name="Drula E."/>
            <person name="Henrissat B."/>
            <person name="Morin E."/>
            <person name="Kohler A."/>
            <person name="Barry K."/>
            <person name="LaButti K."/>
            <person name="Morin E."/>
            <person name="Salamov A."/>
            <person name="Lipzen A."/>
            <person name="Mereny Z."/>
            <person name="Hegedus B."/>
            <person name="Baldrian P."/>
            <person name="Stursova M."/>
            <person name="Weitz H."/>
            <person name="Taylor A."/>
            <person name="Grigoriev I.V."/>
            <person name="Nagy L.G."/>
            <person name="Martin F."/>
            <person name="Kauserud H."/>
        </authorList>
    </citation>
    <scope>NUCLEOTIDE SEQUENCE</scope>
    <source>
        <strain evidence="2">CBHHK067</strain>
    </source>
</reference>
<keyword evidence="3" id="KW-1185">Reference proteome</keyword>
<organism evidence="2 3">
    <name type="scientific">Mycena rosella</name>
    <name type="common">Pink bonnet</name>
    <name type="synonym">Agaricus rosellus</name>
    <dbReference type="NCBI Taxonomy" id="1033263"/>
    <lineage>
        <taxon>Eukaryota</taxon>
        <taxon>Fungi</taxon>
        <taxon>Dikarya</taxon>
        <taxon>Basidiomycota</taxon>
        <taxon>Agaricomycotina</taxon>
        <taxon>Agaricomycetes</taxon>
        <taxon>Agaricomycetidae</taxon>
        <taxon>Agaricales</taxon>
        <taxon>Marasmiineae</taxon>
        <taxon>Mycenaceae</taxon>
        <taxon>Mycena</taxon>
    </lineage>
</organism>
<evidence type="ECO:0000256" key="1">
    <source>
        <dbReference type="SAM" id="MobiDB-lite"/>
    </source>
</evidence>
<evidence type="ECO:0000313" key="3">
    <source>
        <dbReference type="Proteomes" id="UP001221757"/>
    </source>
</evidence>
<evidence type="ECO:0000313" key="2">
    <source>
        <dbReference type="EMBL" id="KAJ7670206.1"/>
    </source>
</evidence>
<protein>
    <submittedName>
        <fullName evidence="2">Uncharacterized protein</fullName>
    </submittedName>
</protein>